<gene>
    <name evidence="2" type="ORF">GCM10022393_24710</name>
</gene>
<evidence type="ECO:0000313" key="3">
    <source>
        <dbReference type="Proteomes" id="UP001500459"/>
    </source>
</evidence>
<name>A0ABP6UKG3_9FLAO</name>
<reference evidence="3" key="1">
    <citation type="journal article" date="2019" name="Int. J. Syst. Evol. Microbiol.">
        <title>The Global Catalogue of Microorganisms (GCM) 10K type strain sequencing project: providing services to taxonomists for standard genome sequencing and annotation.</title>
        <authorList>
            <consortium name="The Broad Institute Genomics Platform"/>
            <consortium name="The Broad Institute Genome Sequencing Center for Infectious Disease"/>
            <person name="Wu L."/>
            <person name="Ma J."/>
        </authorList>
    </citation>
    <scope>NUCLEOTIDE SEQUENCE [LARGE SCALE GENOMIC DNA]</scope>
    <source>
        <strain evidence="3">JCM 17106</strain>
    </source>
</reference>
<dbReference type="Proteomes" id="UP001500459">
    <property type="component" value="Unassembled WGS sequence"/>
</dbReference>
<dbReference type="EMBL" id="BAABCW010000009">
    <property type="protein sequence ID" value="GAA3510415.1"/>
    <property type="molecule type" value="Genomic_DNA"/>
</dbReference>
<sequence>MKSLAELNGLKSLNKKQQHSISGGSLRNPAGNDPQDLPRHTDDDYKTKE</sequence>
<organism evidence="2 3">
    <name type="scientific">Aquimarina addita</name>
    <dbReference type="NCBI Taxonomy" id="870485"/>
    <lineage>
        <taxon>Bacteria</taxon>
        <taxon>Pseudomonadati</taxon>
        <taxon>Bacteroidota</taxon>
        <taxon>Flavobacteriia</taxon>
        <taxon>Flavobacteriales</taxon>
        <taxon>Flavobacteriaceae</taxon>
        <taxon>Aquimarina</taxon>
    </lineage>
</organism>
<comment type="caution">
    <text evidence="2">The sequence shown here is derived from an EMBL/GenBank/DDBJ whole genome shotgun (WGS) entry which is preliminary data.</text>
</comment>
<evidence type="ECO:0000256" key="1">
    <source>
        <dbReference type="SAM" id="MobiDB-lite"/>
    </source>
</evidence>
<dbReference type="RefSeq" id="WP_344927820.1">
    <property type="nucleotide sequence ID" value="NZ_BAABCW010000009.1"/>
</dbReference>
<evidence type="ECO:0000313" key="2">
    <source>
        <dbReference type="EMBL" id="GAA3510415.1"/>
    </source>
</evidence>
<keyword evidence="3" id="KW-1185">Reference proteome</keyword>
<feature type="compositionally biased region" description="Basic and acidic residues" evidence="1">
    <location>
        <begin position="36"/>
        <end position="49"/>
    </location>
</feature>
<protein>
    <submittedName>
        <fullName evidence="2">Uncharacterized protein</fullName>
    </submittedName>
</protein>
<accession>A0ABP6UKG3</accession>
<feature type="region of interest" description="Disordered" evidence="1">
    <location>
        <begin position="1"/>
        <end position="49"/>
    </location>
</feature>
<proteinExistence type="predicted"/>